<dbReference type="InterPro" id="IPR029063">
    <property type="entry name" value="SAM-dependent_MTases_sf"/>
</dbReference>
<dbReference type="PANTHER" id="PTHR34203">
    <property type="entry name" value="METHYLTRANSFERASE, FKBM FAMILY PROTEIN"/>
    <property type="match status" value="1"/>
</dbReference>
<dbReference type="SUPFAM" id="SSF53335">
    <property type="entry name" value="S-adenosyl-L-methionine-dependent methyltransferases"/>
    <property type="match status" value="1"/>
</dbReference>
<gene>
    <name evidence="1" type="ORF">OFUS_LOCUS18649</name>
</gene>
<evidence type="ECO:0000313" key="1">
    <source>
        <dbReference type="EMBL" id="CAH1793852.1"/>
    </source>
</evidence>
<name>A0A8J1Y6G0_OWEFU</name>
<reference evidence="1" key="1">
    <citation type="submission" date="2022-03" db="EMBL/GenBank/DDBJ databases">
        <authorList>
            <person name="Martin C."/>
        </authorList>
    </citation>
    <scope>NUCLEOTIDE SEQUENCE</scope>
</reference>
<dbReference type="Proteomes" id="UP000749559">
    <property type="component" value="Unassembled WGS sequence"/>
</dbReference>
<sequence length="347" mass="39893">MLLRRYRIANFFKLGITMTMVCILCEILLSPQQPPNNDDDILLLPRKHRRLPQRKLSNILDLKKPKHLRLLNLQQPIQNMTKFDCVHTKTKPPFPICVYEASKDKYISGALLSGGIWEPYITEVFQRALSKYPESTLIDIGANIGYYSLLAVHMHRSVIAIEPQWDNIQRLHKGAQLSGSLDRIELLHNALSNTHENVSLTDNLDNQGGIQVKPIQMGIHARDKTQVETIIMDDLLQIADFTQAIIKIDIEGYECKAMAEAKKFLDKIYVPYIFMEWKQMFTARNEQDSPCPMVAMETLAKYLTSRGYVPHEARTGFLLNPQLASSAWRIGDLYWRHKSASRLQADF</sequence>
<dbReference type="AlphaFoldDB" id="A0A8J1Y6G0"/>
<dbReference type="NCBIfam" id="TIGR01444">
    <property type="entry name" value="fkbM_fam"/>
    <property type="match status" value="1"/>
</dbReference>
<dbReference type="InterPro" id="IPR006342">
    <property type="entry name" value="FkbM_mtfrase"/>
</dbReference>
<proteinExistence type="predicted"/>
<organism evidence="1 2">
    <name type="scientific">Owenia fusiformis</name>
    <name type="common">Polychaete worm</name>
    <dbReference type="NCBI Taxonomy" id="6347"/>
    <lineage>
        <taxon>Eukaryota</taxon>
        <taxon>Metazoa</taxon>
        <taxon>Spiralia</taxon>
        <taxon>Lophotrochozoa</taxon>
        <taxon>Annelida</taxon>
        <taxon>Polychaeta</taxon>
        <taxon>Sedentaria</taxon>
        <taxon>Canalipalpata</taxon>
        <taxon>Sabellida</taxon>
        <taxon>Oweniida</taxon>
        <taxon>Oweniidae</taxon>
        <taxon>Owenia</taxon>
    </lineage>
</organism>
<dbReference type="InterPro" id="IPR052514">
    <property type="entry name" value="SAM-dependent_MTase"/>
</dbReference>
<dbReference type="OrthoDB" id="411251at2759"/>
<dbReference type="PANTHER" id="PTHR34203:SF15">
    <property type="entry name" value="SLL1173 PROTEIN"/>
    <property type="match status" value="1"/>
</dbReference>
<accession>A0A8J1Y6G0</accession>
<comment type="caution">
    <text evidence="1">The sequence shown here is derived from an EMBL/GenBank/DDBJ whole genome shotgun (WGS) entry which is preliminary data.</text>
</comment>
<protein>
    <submittedName>
        <fullName evidence="1">Uncharacterized protein</fullName>
    </submittedName>
</protein>
<dbReference type="Gene3D" id="3.40.50.150">
    <property type="entry name" value="Vaccinia Virus protein VP39"/>
    <property type="match status" value="1"/>
</dbReference>
<dbReference type="Pfam" id="PF05050">
    <property type="entry name" value="Methyltransf_21"/>
    <property type="match status" value="1"/>
</dbReference>
<keyword evidence="2" id="KW-1185">Reference proteome</keyword>
<evidence type="ECO:0000313" key="2">
    <source>
        <dbReference type="Proteomes" id="UP000749559"/>
    </source>
</evidence>
<dbReference type="EMBL" id="CAIIXF020000009">
    <property type="protein sequence ID" value="CAH1793852.1"/>
    <property type="molecule type" value="Genomic_DNA"/>
</dbReference>